<dbReference type="KEGG" id="nte:NEUTE1DRAFT146247"/>
<dbReference type="VEuPathDB" id="FungiDB:NEUTE1DRAFT_146247"/>
<organism evidence="1 2">
    <name type="scientific">Neurospora tetrasperma (strain FGSC 2508 / ATCC MYA-4615 / P0657)</name>
    <dbReference type="NCBI Taxonomy" id="510951"/>
    <lineage>
        <taxon>Eukaryota</taxon>
        <taxon>Fungi</taxon>
        <taxon>Dikarya</taxon>
        <taxon>Ascomycota</taxon>
        <taxon>Pezizomycotina</taxon>
        <taxon>Sordariomycetes</taxon>
        <taxon>Sordariomycetidae</taxon>
        <taxon>Sordariales</taxon>
        <taxon>Sordariaceae</taxon>
        <taxon>Neurospora</taxon>
    </lineage>
</organism>
<dbReference type="OrthoDB" id="10468601at2759"/>
<protein>
    <submittedName>
        <fullName evidence="1">Uncharacterized protein</fullName>
    </submittedName>
</protein>
<dbReference type="RefSeq" id="XP_009850801.1">
    <property type="nucleotide sequence ID" value="XM_009852499.1"/>
</dbReference>
<reference evidence="2" key="1">
    <citation type="journal article" date="2011" name="Genetics">
        <title>Massive changes in genome architecture accompany the transition to self-fertility in the filamentous fungus Neurospora tetrasperma.</title>
        <authorList>
            <person name="Ellison C.E."/>
            <person name="Stajich J.E."/>
            <person name="Jacobson D.J."/>
            <person name="Natvig D.O."/>
            <person name="Lapidus A."/>
            <person name="Foster B."/>
            <person name="Aerts A."/>
            <person name="Riley R."/>
            <person name="Lindquist E.A."/>
            <person name="Grigoriev I.V."/>
            <person name="Taylor J.W."/>
        </authorList>
    </citation>
    <scope>NUCLEOTIDE SEQUENCE [LARGE SCALE GENOMIC DNA]</scope>
    <source>
        <strain evidence="2">FGSC 2508 / P0657</strain>
    </source>
</reference>
<keyword evidence="2" id="KW-1185">Reference proteome</keyword>
<dbReference type="Proteomes" id="UP000008065">
    <property type="component" value="Unassembled WGS sequence"/>
</dbReference>
<sequence length="154" mass="16766">MAPVVRVLMLVRVPLVVKTVKVVEVLRVLVVLVPVSKVPLVVNTRVISNLAIRGNKALGPVALDQVVSALRGGYGGWHQEQPPQQHEEPGIVFKVLKVLKASTMALSSRGNLATRMDPDQADLVDVAGFRAFRTLVPTVIMAKLLEEIKVGLFY</sequence>
<dbReference type="GeneID" id="20826679"/>
<dbReference type="AlphaFoldDB" id="F8MM29"/>
<dbReference type="EMBL" id="GL891304">
    <property type="protein sequence ID" value="EGO57703.1"/>
    <property type="molecule type" value="Genomic_DNA"/>
</dbReference>
<gene>
    <name evidence="1" type="ORF">NEUTE1DRAFT_146247</name>
</gene>
<evidence type="ECO:0000313" key="2">
    <source>
        <dbReference type="Proteomes" id="UP000008065"/>
    </source>
</evidence>
<proteinExistence type="predicted"/>
<name>F8MM29_NEUT8</name>
<evidence type="ECO:0000313" key="1">
    <source>
        <dbReference type="EMBL" id="EGO57703.1"/>
    </source>
</evidence>
<dbReference type="HOGENOM" id="CLU_1704736_0_0_1"/>
<accession>F8MM29</accession>